<dbReference type="Proteomes" id="UP001320706">
    <property type="component" value="Unassembled WGS sequence"/>
</dbReference>
<proteinExistence type="predicted"/>
<name>A0ACC3SGG2_9PEZI</name>
<comment type="caution">
    <text evidence="1">The sequence shown here is derived from an EMBL/GenBank/DDBJ whole genome shotgun (WGS) entry which is preliminary data.</text>
</comment>
<evidence type="ECO:0000313" key="2">
    <source>
        <dbReference type="Proteomes" id="UP001320706"/>
    </source>
</evidence>
<sequence>MSTIRPPTHAEAMETWAQNGVSYTNKHLVILGYKPPGRYPVPHQQKCQIMLDIFAKAPGFKVHKWATKNGEYGQTWSNQLHGLAATLGKQDLLVIYFNGPAYTNEYGSWTLKIGPSEDRVLASSLIVGMNAHNCDAVFIMDCYIQARHEDVWRRAGGDTETYALQTVPRNEDGPVSEESLTYKFMENLLPILEGKRTHSMKYPFSIRELLAQDRTLQSNFLPQPFLRRNGRRICIDPDRLSGRGELVFKSYPRRPRVMTSALNSVNVIHDKPATDEGISMGPDGDDEEDDDDWGIYSAVAAGLAWYYSPVYRGLTIQFKVFLQMSGMAMGSMIEADNRLRAHEVYMRQQAKLKRDAAVWRRYEQELEELGTPGIGSDAGAGKGKIVPEKSG</sequence>
<dbReference type="EMBL" id="JAMKPW020000011">
    <property type="protein sequence ID" value="KAK8213332.1"/>
    <property type="molecule type" value="Genomic_DNA"/>
</dbReference>
<keyword evidence="2" id="KW-1185">Reference proteome</keyword>
<gene>
    <name evidence="1" type="ORF">M8818_002631</name>
</gene>
<organism evidence="1 2">
    <name type="scientific">Zalaria obscura</name>
    <dbReference type="NCBI Taxonomy" id="2024903"/>
    <lineage>
        <taxon>Eukaryota</taxon>
        <taxon>Fungi</taxon>
        <taxon>Dikarya</taxon>
        <taxon>Ascomycota</taxon>
        <taxon>Pezizomycotina</taxon>
        <taxon>Dothideomycetes</taxon>
        <taxon>Dothideomycetidae</taxon>
        <taxon>Dothideales</taxon>
        <taxon>Zalariaceae</taxon>
        <taxon>Zalaria</taxon>
    </lineage>
</organism>
<reference evidence="1" key="1">
    <citation type="submission" date="2024-02" db="EMBL/GenBank/DDBJ databases">
        <title>Metagenome Assembled Genome of Zalaria obscura JY119.</title>
        <authorList>
            <person name="Vighnesh L."/>
            <person name="Jagadeeshwari U."/>
            <person name="Venkata Ramana C."/>
            <person name="Sasikala C."/>
        </authorList>
    </citation>
    <scope>NUCLEOTIDE SEQUENCE</scope>
    <source>
        <strain evidence="1">JY119</strain>
    </source>
</reference>
<protein>
    <submittedName>
        <fullName evidence="1">Uncharacterized protein</fullName>
    </submittedName>
</protein>
<evidence type="ECO:0000313" key="1">
    <source>
        <dbReference type="EMBL" id="KAK8213332.1"/>
    </source>
</evidence>
<accession>A0ACC3SGG2</accession>